<evidence type="ECO:0000313" key="9">
    <source>
        <dbReference type="EMBL" id="HIQ62717.1"/>
    </source>
</evidence>
<dbReference type="PANTHER" id="PTHR42709">
    <property type="entry name" value="ALKALINE PHOSPHATASE LIKE PROTEIN"/>
    <property type="match status" value="1"/>
</dbReference>
<evidence type="ECO:0000256" key="4">
    <source>
        <dbReference type="ARBA" id="ARBA00022692"/>
    </source>
</evidence>
<keyword evidence="3" id="KW-1003">Cell membrane</keyword>
<evidence type="ECO:0000256" key="1">
    <source>
        <dbReference type="ARBA" id="ARBA00004651"/>
    </source>
</evidence>
<protein>
    <submittedName>
        <fullName evidence="9">VTT domain-containing protein</fullName>
    </submittedName>
</protein>
<evidence type="ECO:0000256" key="3">
    <source>
        <dbReference type="ARBA" id="ARBA00022475"/>
    </source>
</evidence>
<sequence>MDWGWAVTALEQHGLLGIFVVVALEYACLPMPSEVLLPLAGLAAAAAGFPLALVTAVSVLAGLTGSALCYALGAYGGRALLERLLRRFPRAWAQLEETSRWQAETGGLSMMVARVIPLFRTWISFVAGIVRMPFGAFALYSAMGMIVWNTVLLGAGYSLFVTGATMDGLSWVLPAGGLLMLVGGFVVRRLLAARRARRNPSAAQAAKGRA</sequence>
<feature type="transmembrane region" description="Helical" evidence="7">
    <location>
        <begin position="137"/>
        <end position="159"/>
    </location>
</feature>
<evidence type="ECO:0000313" key="10">
    <source>
        <dbReference type="Proteomes" id="UP000886819"/>
    </source>
</evidence>
<evidence type="ECO:0000256" key="2">
    <source>
        <dbReference type="ARBA" id="ARBA00010792"/>
    </source>
</evidence>
<comment type="similarity">
    <text evidence="2">Belongs to the DedA family.</text>
</comment>
<dbReference type="EMBL" id="DVFI01000056">
    <property type="protein sequence ID" value="HIQ62717.1"/>
    <property type="molecule type" value="Genomic_DNA"/>
</dbReference>
<gene>
    <name evidence="9" type="ORF">IAA66_03910</name>
</gene>
<keyword evidence="6 7" id="KW-0472">Membrane</keyword>
<evidence type="ECO:0000256" key="5">
    <source>
        <dbReference type="ARBA" id="ARBA00022989"/>
    </source>
</evidence>
<dbReference type="InterPro" id="IPR032816">
    <property type="entry name" value="VTT_dom"/>
</dbReference>
<evidence type="ECO:0000259" key="8">
    <source>
        <dbReference type="Pfam" id="PF09335"/>
    </source>
</evidence>
<dbReference type="Proteomes" id="UP000886819">
    <property type="component" value="Unassembled WGS sequence"/>
</dbReference>
<keyword evidence="5 7" id="KW-1133">Transmembrane helix</keyword>
<keyword evidence="4 7" id="KW-0812">Transmembrane</keyword>
<reference evidence="9" key="1">
    <citation type="submission" date="2020-10" db="EMBL/GenBank/DDBJ databases">
        <authorList>
            <person name="Gilroy R."/>
        </authorList>
    </citation>
    <scope>NUCLEOTIDE SEQUENCE</scope>
    <source>
        <strain evidence="9">ChiHile30-977</strain>
    </source>
</reference>
<dbReference type="Pfam" id="PF09335">
    <property type="entry name" value="VTT_dom"/>
    <property type="match status" value="1"/>
</dbReference>
<dbReference type="InterPro" id="IPR051311">
    <property type="entry name" value="DedA_domain"/>
</dbReference>
<comment type="caution">
    <text evidence="9">The sequence shown here is derived from an EMBL/GenBank/DDBJ whole genome shotgun (WGS) entry which is preliminary data.</text>
</comment>
<feature type="transmembrane region" description="Helical" evidence="7">
    <location>
        <begin position="36"/>
        <end position="53"/>
    </location>
</feature>
<feature type="transmembrane region" description="Helical" evidence="7">
    <location>
        <begin position="171"/>
        <end position="191"/>
    </location>
</feature>
<proteinExistence type="inferred from homology"/>
<name>A0A9D0YV94_9FIRM</name>
<evidence type="ECO:0000256" key="7">
    <source>
        <dbReference type="SAM" id="Phobius"/>
    </source>
</evidence>
<accession>A0A9D0YV94</accession>
<feature type="transmembrane region" description="Helical" evidence="7">
    <location>
        <begin position="12"/>
        <end position="29"/>
    </location>
</feature>
<dbReference type="AlphaFoldDB" id="A0A9D0YV94"/>
<reference evidence="9" key="2">
    <citation type="journal article" date="2021" name="PeerJ">
        <title>Extensive microbial diversity within the chicken gut microbiome revealed by metagenomics and culture.</title>
        <authorList>
            <person name="Gilroy R."/>
            <person name="Ravi A."/>
            <person name="Getino M."/>
            <person name="Pursley I."/>
            <person name="Horton D.L."/>
            <person name="Alikhan N.F."/>
            <person name="Baker D."/>
            <person name="Gharbi K."/>
            <person name="Hall N."/>
            <person name="Watson M."/>
            <person name="Adriaenssens E.M."/>
            <person name="Foster-Nyarko E."/>
            <person name="Jarju S."/>
            <person name="Secka A."/>
            <person name="Antonio M."/>
            <person name="Oren A."/>
            <person name="Chaudhuri R.R."/>
            <person name="La Ragione R."/>
            <person name="Hildebrand F."/>
            <person name="Pallen M.J."/>
        </authorList>
    </citation>
    <scope>NUCLEOTIDE SEQUENCE</scope>
    <source>
        <strain evidence="9">ChiHile30-977</strain>
    </source>
</reference>
<feature type="domain" description="VTT" evidence="8">
    <location>
        <begin position="32"/>
        <end position="157"/>
    </location>
</feature>
<dbReference type="GO" id="GO:0005886">
    <property type="term" value="C:plasma membrane"/>
    <property type="evidence" value="ECO:0007669"/>
    <property type="project" value="UniProtKB-SubCell"/>
</dbReference>
<evidence type="ECO:0000256" key="6">
    <source>
        <dbReference type="ARBA" id="ARBA00023136"/>
    </source>
</evidence>
<comment type="subcellular location">
    <subcellularLocation>
        <location evidence="1">Cell membrane</location>
        <topology evidence="1">Multi-pass membrane protein</topology>
    </subcellularLocation>
</comment>
<organism evidence="9 10">
    <name type="scientific">Candidatus Avichristensenella intestinipullorum</name>
    <dbReference type="NCBI Taxonomy" id="2840693"/>
    <lineage>
        <taxon>Bacteria</taxon>
        <taxon>Bacillati</taxon>
        <taxon>Bacillota</taxon>
        <taxon>Clostridia</taxon>
        <taxon>Candidatus Avichristensenella</taxon>
    </lineage>
</organism>
<dbReference type="PANTHER" id="PTHR42709:SF6">
    <property type="entry name" value="UNDECAPRENYL PHOSPHATE TRANSPORTER A"/>
    <property type="match status" value="1"/>
</dbReference>